<accession>A0AAD7B9E2</accession>
<dbReference type="Proteomes" id="UP001221757">
    <property type="component" value="Unassembled WGS sequence"/>
</dbReference>
<keyword evidence="2" id="KW-1185">Reference proteome</keyword>
<gene>
    <name evidence="1" type="ORF">B0H17DRAFT_1220588</name>
</gene>
<dbReference type="SUPFAM" id="SSF52047">
    <property type="entry name" value="RNI-like"/>
    <property type="match status" value="1"/>
</dbReference>
<comment type="caution">
    <text evidence="1">The sequence shown here is derived from an EMBL/GenBank/DDBJ whole genome shotgun (WGS) entry which is preliminary data.</text>
</comment>
<sequence>MPINNLPVEMLNKCFHFYYGSFTDDTANFCSRMLAIYPVNTDLSAMLAYAELAGERDFRIHIELLRPLDAIYDMETSVSSSSAAFLTSLATILETLLPRAAFLHLESVSSVQTLYFVPLLCCFSCPCLRKLNLNLTSMVLKDAPVVIPEARQVTHLCVRNTLYARISDSLFVTVTALMIVNLSDMPFQSDFVRIFRATPLLTFLHLEGTDCEEDDNGDDAPINLPFLAHVHFGRAAGQTVGLACQFRALALSYLMLSCLTHEELELVVKAATAWCSTVQYLTFPSLITTGPMLTRVL</sequence>
<proteinExistence type="predicted"/>
<reference evidence="1" key="1">
    <citation type="submission" date="2023-03" db="EMBL/GenBank/DDBJ databases">
        <title>Massive genome expansion in bonnet fungi (Mycena s.s.) driven by repeated elements and novel gene families across ecological guilds.</title>
        <authorList>
            <consortium name="Lawrence Berkeley National Laboratory"/>
            <person name="Harder C.B."/>
            <person name="Miyauchi S."/>
            <person name="Viragh M."/>
            <person name="Kuo A."/>
            <person name="Thoen E."/>
            <person name="Andreopoulos B."/>
            <person name="Lu D."/>
            <person name="Skrede I."/>
            <person name="Drula E."/>
            <person name="Henrissat B."/>
            <person name="Morin E."/>
            <person name="Kohler A."/>
            <person name="Barry K."/>
            <person name="LaButti K."/>
            <person name="Morin E."/>
            <person name="Salamov A."/>
            <person name="Lipzen A."/>
            <person name="Mereny Z."/>
            <person name="Hegedus B."/>
            <person name="Baldrian P."/>
            <person name="Stursova M."/>
            <person name="Weitz H."/>
            <person name="Taylor A."/>
            <person name="Grigoriev I.V."/>
            <person name="Nagy L.G."/>
            <person name="Martin F."/>
            <person name="Kauserud H."/>
        </authorList>
    </citation>
    <scope>NUCLEOTIDE SEQUENCE</scope>
    <source>
        <strain evidence="1">CBHHK067</strain>
    </source>
</reference>
<dbReference type="AlphaFoldDB" id="A0AAD7B9E2"/>
<name>A0AAD7B9E2_MYCRO</name>
<dbReference type="EMBL" id="JARKIE010000862">
    <property type="protein sequence ID" value="KAJ7614585.1"/>
    <property type="molecule type" value="Genomic_DNA"/>
</dbReference>
<organism evidence="1 2">
    <name type="scientific">Mycena rosella</name>
    <name type="common">Pink bonnet</name>
    <name type="synonym">Agaricus rosellus</name>
    <dbReference type="NCBI Taxonomy" id="1033263"/>
    <lineage>
        <taxon>Eukaryota</taxon>
        <taxon>Fungi</taxon>
        <taxon>Dikarya</taxon>
        <taxon>Basidiomycota</taxon>
        <taxon>Agaricomycotina</taxon>
        <taxon>Agaricomycetes</taxon>
        <taxon>Agaricomycetidae</taxon>
        <taxon>Agaricales</taxon>
        <taxon>Marasmiineae</taxon>
        <taxon>Mycenaceae</taxon>
        <taxon>Mycena</taxon>
    </lineage>
</organism>
<evidence type="ECO:0000313" key="2">
    <source>
        <dbReference type="Proteomes" id="UP001221757"/>
    </source>
</evidence>
<protein>
    <submittedName>
        <fullName evidence="1">Uncharacterized protein</fullName>
    </submittedName>
</protein>
<evidence type="ECO:0000313" key="1">
    <source>
        <dbReference type="EMBL" id="KAJ7614585.1"/>
    </source>
</evidence>